<comment type="similarity">
    <text evidence="4 10">Belongs to the LeuD family. LeuD type 1 subfamily.</text>
</comment>
<comment type="function">
    <text evidence="2 10">Catalyzes the isomerization between 2-isopropylmalate and 3-isopropylmalate, via the formation of 2-isopropylmaleate.</text>
</comment>
<evidence type="ECO:0000313" key="13">
    <source>
        <dbReference type="Proteomes" id="UP000028701"/>
    </source>
</evidence>
<name>A0A081CT58_9HYPH</name>
<reference evidence="12 13" key="1">
    <citation type="submission" date="2014-08" db="EMBL/GenBank/DDBJ databases">
        <title>Whole genome shotgun sequence of Rhizobium rubi NBRC 13261.</title>
        <authorList>
            <person name="Katano-Makiyama Y."/>
            <person name="Hosoyama A."/>
            <person name="Hashimoto M."/>
            <person name="Hosoyama Y."/>
            <person name="Noguchi M."/>
            <person name="Tsuchikane K."/>
            <person name="Uohara A."/>
            <person name="Ohji S."/>
            <person name="Ichikawa N."/>
            <person name="Kimura A."/>
            <person name="Yamazoe A."/>
            <person name="Fujita N."/>
        </authorList>
    </citation>
    <scope>NUCLEOTIDE SEQUENCE [LARGE SCALE GENOMIC DNA]</scope>
    <source>
        <strain evidence="12 13">NBRC 13261</strain>
    </source>
</reference>
<sequence>MMKAFTRETSTAVAIPGVNCDTDQIIPGRFLKADRAQGYGQFLFHDIRRDEHGEIDPAFPLNKAGADAATILLVEDNFGCGSSREGAVYALVDHGIRSVIGPSFGDIFFNNALKNGLVPVRLTAEHCDALAEHLARFPDAEVTVDLEAGELVLPGNLGTHPIAIDPFARDCILRGLDEIEMTFTYMEQITAFETDRMASHSWLGR</sequence>
<dbReference type="InterPro" id="IPR000573">
    <property type="entry name" value="AconitaseA/IPMdHydase_ssu_swvl"/>
</dbReference>
<dbReference type="PANTHER" id="PTHR43345">
    <property type="entry name" value="3-ISOPROPYLMALATE DEHYDRATASE SMALL SUBUNIT 2-RELATED-RELATED"/>
    <property type="match status" value="1"/>
</dbReference>
<proteinExistence type="inferred from homology"/>
<evidence type="ECO:0000256" key="9">
    <source>
        <dbReference type="ARBA" id="ARBA00023304"/>
    </source>
</evidence>
<keyword evidence="6 10" id="KW-0432">Leucine biosynthesis</keyword>
<dbReference type="Pfam" id="PF00694">
    <property type="entry name" value="Aconitase_C"/>
    <property type="match status" value="1"/>
</dbReference>
<protein>
    <recommendedName>
        <fullName evidence="10">3-isopropylmalate dehydratase small subunit</fullName>
        <ecNumber evidence="10">4.2.1.33</ecNumber>
    </recommendedName>
    <alternativeName>
        <fullName evidence="10">Alpha-IPM isomerase</fullName>
        <shortName evidence="10">IPMI</shortName>
    </alternativeName>
    <alternativeName>
        <fullName evidence="10">Isopropylmalate isomerase</fullName>
    </alternativeName>
</protein>
<evidence type="ECO:0000256" key="1">
    <source>
        <dbReference type="ARBA" id="ARBA00000491"/>
    </source>
</evidence>
<dbReference type="InterPro" id="IPR033940">
    <property type="entry name" value="IPMI_Swivel"/>
</dbReference>
<evidence type="ECO:0000256" key="10">
    <source>
        <dbReference type="HAMAP-Rule" id="MF_01031"/>
    </source>
</evidence>
<dbReference type="EMBL" id="BBJU01000007">
    <property type="protein sequence ID" value="GAK69854.1"/>
    <property type="molecule type" value="Genomic_DNA"/>
</dbReference>
<accession>A0A081CT58</accession>
<dbReference type="UniPathway" id="UPA00048">
    <property type="reaction ID" value="UER00071"/>
</dbReference>
<dbReference type="NCBIfam" id="NF002458">
    <property type="entry name" value="PRK01641.1"/>
    <property type="match status" value="1"/>
</dbReference>
<evidence type="ECO:0000256" key="2">
    <source>
        <dbReference type="ARBA" id="ARBA00002695"/>
    </source>
</evidence>
<dbReference type="NCBIfam" id="TIGR00171">
    <property type="entry name" value="leuD"/>
    <property type="match status" value="1"/>
</dbReference>
<dbReference type="SUPFAM" id="SSF52016">
    <property type="entry name" value="LeuD/IlvD-like"/>
    <property type="match status" value="1"/>
</dbReference>
<comment type="catalytic activity">
    <reaction evidence="1 10">
        <text>(2R,3S)-3-isopropylmalate = (2S)-2-isopropylmalate</text>
        <dbReference type="Rhea" id="RHEA:32287"/>
        <dbReference type="ChEBI" id="CHEBI:1178"/>
        <dbReference type="ChEBI" id="CHEBI:35121"/>
        <dbReference type="EC" id="4.2.1.33"/>
    </reaction>
</comment>
<comment type="pathway">
    <text evidence="3 10">Amino-acid biosynthesis; L-leucine biosynthesis; L-leucine from 3-methyl-2-oxobutanoate: step 2/4.</text>
</comment>
<dbReference type="GO" id="GO:0009098">
    <property type="term" value="P:L-leucine biosynthetic process"/>
    <property type="evidence" value="ECO:0007669"/>
    <property type="project" value="UniProtKB-UniRule"/>
</dbReference>
<dbReference type="CDD" id="cd01577">
    <property type="entry name" value="IPMI_Swivel"/>
    <property type="match status" value="1"/>
</dbReference>
<evidence type="ECO:0000256" key="8">
    <source>
        <dbReference type="ARBA" id="ARBA00023239"/>
    </source>
</evidence>
<dbReference type="PANTHER" id="PTHR43345:SF5">
    <property type="entry name" value="3-ISOPROPYLMALATE DEHYDRATASE SMALL SUBUNIT"/>
    <property type="match status" value="1"/>
</dbReference>
<dbReference type="eggNOG" id="COG0066">
    <property type="taxonomic scope" value="Bacteria"/>
</dbReference>
<feature type="domain" description="Aconitase A/isopropylmalate dehydratase small subunit swivel" evidence="11">
    <location>
        <begin position="2"/>
        <end position="124"/>
    </location>
</feature>
<dbReference type="HAMAP" id="MF_01031">
    <property type="entry name" value="LeuD_type1"/>
    <property type="match status" value="1"/>
</dbReference>
<keyword evidence="7 10" id="KW-0028">Amino-acid biosynthesis</keyword>
<dbReference type="GO" id="GO:0009316">
    <property type="term" value="C:3-isopropylmalate dehydratase complex"/>
    <property type="evidence" value="ECO:0007669"/>
    <property type="project" value="InterPro"/>
</dbReference>
<organism evidence="12 13">
    <name type="scientific">Agrobacterium rubi TR3 = NBRC 13261</name>
    <dbReference type="NCBI Taxonomy" id="1368415"/>
    <lineage>
        <taxon>Bacteria</taxon>
        <taxon>Pseudomonadati</taxon>
        <taxon>Pseudomonadota</taxon>
        <taxon>Alphaproteobacteria</taxon>
        <taxon>Hyphomicrobiales</taxon>
        <taxon>Rhizobiaceae</taxon>
        <taxon>Rhizobium/Agrobacterium group</taxon>
        <taxon>Agrobacterium</taxon>
    </lineage>
</organism>
<dbReference type="InterPro" id="IPR004431">
    <property type="entry name" value="3-IsopropMal_deHydase_ssu"/>
</dbReference>
<keyword evidence="9 10" id="KW-0100">Branched-chain amino acid biosynthesis</keyword>
<evidence type="ECO:0000259" key="11">
    <source>
        <dbReference type="Pfam" id="PF00694"/>
    </source>
</evidence>
<dbReference type="Proteomes" id="UP000028701">
    <property type="component" value="Unassembled WGS sequence"/>
</dbReference>
<evidence type="ECO:0000313" key="12">
    <source>
        <dbReference type="EMBL" id="GAK69854.1"/>
    </source>
</evidence>
<evidence type="ECO:0000256" key="3">
    <source>
        <dbReference type="ARBA" id="ARBA00004729"/>
    </source>
</evidence>
<evidence type="ECO:0000256" key="4">
    <source>
        <dbReference type="ARBA" id="ARBA00009845"/>
    </source>
</evidence>
<comment type="subunit">
    <text evidence="5 10">Heterodimer of LeuC and LeuD.</text>
</comment>
<dbReference type="InterPro" id="IPR050075">
    <property type="entry name" value="LeuD"/>
</dbReference>
<dbReference type="Gene3D" id="3.20.19.10">
    <property type="entry name" value="Aconitase, domain 4"/>
    <property type="match status" value="1"/>
</dbReference>
<evidence type="ECO:0000256" key="5">
    <source>
        <dbReference type="ARBA" id="ARBA00011271"/>
    </source>
</evidence>
<gene>
    <name evidence="10 12" type="primary">leuD</name>
    <name evidence="12" type="ORF">RRU01S_07_03790</name>
</gene>
<evidence type="ECO:0000256" key="7">
    <source>
        <dbReference type="ARBA" id="ARBA00022605"/>
    </source>
</evidence>
<dbReference type="EC" id="4.2.1.33" evidence="10"/>
<dbReference type="InterPro" id="IPR015928">
    <property type="entry name" value="Aconitase/3IPM_dehydase_swvl"/>
</dbReference>
<dbReference type="AlphaFoldDB" id="A0A081CT58"/>
<dbReference type="GO" id="GO:0003861">
    <property type="term" value="F:3-isopropylmalate dehydratase activity"/>
    <property type="evidence" value="ECO:0007669"/>
    <property type="project" value="UniProtKB-UniRule"/>
</dbReference>
<keyword evidence="8 10" id="KW-0456">Lyase</keyword>
<evidence type="ECO:0000256" key="6">
    <source>
        <dbReference type="ARBA" id="ARBA00022430"/>
    </source>
</evidence>
<comment type="caution">
    <text evidence="12">The sequence shown here is derived from an EMBL/GenBank/DDBJ whole genome shotgun (WGS) entry which is preliminary data.</text>
</comment>